<proteinExistence type="predicted"/>
<comment type="caution">
    <text evidence="1">The sequence shown here is derived from an EMBL/GenBank/DDBJ whole genome shotgun (WGS) entry which is preliminary data.</text>
</comment>
<dbReference type="AlphaFoldDB" id="A0A9W8TNK2"/>
<dbReference type="EMBL" id="JANPWZ010000576">
    <property type="protein sequence ID" value="KAJ3574963.1"/>
    <property type="molecule type" value="Genomic_DNA"/>
</dbReference>
<dbReference type="Proteomes" id="UP001148614">
    <property type="component" value="Unassembled WGS sequence"/>
</dbReference>
<reference evidence="1" key="1">
    <citation type="submission" date="2022-07" db="EMBL/GenBank/DDBJ databases">
        <title>Genome Sequence of Xylaria arbuscula.</title>
        <authorList>
            <person name="Buettner E."/>
        </authorList>
    </citation>
    <scope>NUCLEOTIDE SEQUENCE</scope>
    <source>
        <strain evidence="1">VT107</strain>
    </source>
</reference>
<accession>A0A9W8TNK2</accession>
<gene>
    <name evidence="1" type="ORF">NPX13_g4200</name>
</gene>
<sequence length="177" mass="19771">MQATEASVVSCTLPHLAAFFDVRLNRRRELPHQSEGSSSWVQLWSLGADEEVPLIDPCAAGASATSVLDPGTLHQLHHSTCVSREQTTSSVIYATSLVDAESLGHHHHYRRRRRCLPSYTRSYEPGQQFNRQGRQLDSIYGRAVSTSVRSTMLVKVNLQEVKGQNGIWFPENDISVL</sequence>
<name>A0A9W8TNK2_9PEZI</name>
<protein>
    <submittedName>
        <fullName evidence="1">Uncharacterized protein</fullName>
    </submittedName>
</protein>
<keyword evidence="2" id="KW-1185">Reference proteome</keyword>
<organism evidence="1 2">
    <name type="scientific">Xylaria arbuscula</name>
    <dbReference type="NCBI Taxonomy" id="114810"/>
    <lineage>
        <taxon>Eukaryota</taxon>
        <taxon>Fungi</taxon>
        <taxon>Dikarya</taxon>
        <taxon>Ascomycota</taxon>
        <taxon>Pezizomycotina</taxon>
        <taxon>Sordariomycetes</taxon>
        <taxon>Xylariomycetidae</taxon>
        <taxon>Xylariales</taxon>
        <taxon>Xylariaceae</taxon>
        <taxon>Xylaria</taxon>
    </lineage>
</organism>
<evidence type="ECO:0000313" key="2">
    <source>
        <dbReference type="Proteomes" id="UP001148614"/>
    </source>
</evidence>
<evidence type="ECO:0000313" key="1">
    <source>
        <dbReference type="EMBL" id="KAJ3574963.1"/>
    </source>
</evidence>